<keyword evidence="3" id="KW-1185">Reference proteome</keyword>
<protein>
    <submittedName>
        <fullName evidence="2">Transcriptional regulator</fullName>
    </submittedName>
</protein>
<dbReference type="RefSeq" id="WP_190040114.1">
    <property type="nucleotide sequence ID" value="NZ_BMWD01000049.1"/>
</dbReference>
<reference evidence="2" key="2">
    <citation type="submission" date="2020-09" db="EMBL/GenBank/DDBJ databases">
        <authorList>
            <person name="Sun Q."/>
            <person name="Ohkuma M."/>
        </authorList>
    </citation>
    <scope>NUCLEOTIDE SEQUENCE</scope>
    <source>
        <strain evidence="2">JCM 4956</strain>
    </source>
</reference>
<dbReference type="AlphaFoldDB" id="A0A918NV02"/>
<dbReference type="InterPro" id="IPR043917">
    <property type="entry name" value="DUF5753"/>
</dbReference>
<name>A0A918NV02_9ACTN</name>
<evidence type="ECO:0000313" key="3">
    <source>
        <dbReference type="Proteomes" id="UP000645555"/>
    </source>
</evidence>
<sequence length="304" mass="34188">MSTPSPAVQRLRLRTELRKARNKANLTQREVAATMDWHPSKLIRIEAGEVAVTVNDLKALLGEYSVTDRRKIDSLLALARGSRKLPFSEYRDVFSREFLSFLALESSASIIRGYHFFVVPGLFQTEEYIRALVTDSSQDVSADRLDRLVEARLARQEILEGEEGPKLFIILDESVIRRQVGGPKVMRTQMERLAQLADHPRITLQVLPFSVGAHRGILGPFTLFEFSEEGMPDSVYLENPRGESYASNDPEITGKYLEAFWALEDQALLDGMGRRLRQVASHVGETVADLELTADQDQQEGATP</sequence>
<evidence type="ECO:0000259" key="1">
    <source>
        <dbReference type="PROSITE" id="PS50943"/>
    </source>
</evidence>
<organism evidence="2 3">
    <name type="scientific">Streptomyces fructofermentans</name>
    <dbReference type="NCBI Taxonomy" id="152141"/>
    <lineage>
        <taxon>Bacteria</taxon>
        <taxon>Bacillati</taxon>
        <taxon>Actinomycetota</taxon>
        <taxon>Actinomycetes</taxon>
        <taxon>Kitasatosporales</taxon>
        <taxon>Streptomycetaceae</taxon>
        <taxon>Streptomyces</taxon>
    </lineage>
</organism>
<dbReference type="EMBL" id="BMWD01000049">
    <property type="protein sequence ID" value="GGX97522.1"/>
    <property type="molecule type" value="Genomic_DNA"/>
</dbReference>
<dbReference type="SMART" id="SM00530">
    <property type="entry name" value="HTH_XRE"/>
    <property type="match status" value="1"/>
</dbReference>
<feature type="domain" description="HTH cro/C1-type" evidence="1">
    <location>
        <begin position="17"/>
        <end position="70"/>
    </location>
</feature>
<dbReference type="Gene3D" id="1.10.260.40">
    <property type="entry name" value="lambda repressor-like DNA-binding domains"/>
    <property type="match status" value="1"/>
</dbReference>
<dbReference type="SUPFAM" id="SSF47413">
    <property type="entry name" value="lambda repressor-like DNA-binding domains"/>
    <property type="match status" value="1"/>
</dbReference>
<dbReference type="PROSITE" id="PS50943">
    <property type="entry name" value="HTH_CROC1"/>
    <property type="match status" value="1"/>
</dbReference>
<dbReference type="InterPro" id="IPR010982">
    <property type="entry name" value="Lambda_DNA-bd_dom_sf"/>
</dbReference>
<dbReference type="InterPro" id="IPR001387">
    <property type="entry name" value="Cro/C1-type_HTH"/>
</dbReference>
<comment type="caution">
    <text evidence="2">The sequence shown here is derived from an EMBL/GenBank/DDBJ whole genome shotgun (WGS) entry which is preliminary data.</text>
</comment>
<dbReference type="CDD" id="cd00093">
    <property type="entry name" value="HTH_XRE"/>
    <property type="match status" value="1"/>
</dbReference>
<gene>
    <name evidence="2" type="ORF">GCM10010515_74950</name>
</gene>
<evidence type="ECO:0000313" key="2">
    <source>
        <dbReference type="EMBL" id="GGX97522.1"/>
    </source>
</evidence>
<dbReference type="Pfam" id="PF19054">
    <property type="entry name" value="DUF5753"/>
    <property type="match status" value="1"/>
</dbReference>
<reference evidence="2" key="1">
    <citation type="journal article" date="2014" name="Int. J. Syst. Evol. Microbiol.">
        <title>Complete genome sequence of Corynebacterium casei LMG S-19264T (=DSM 44701T), isolated from a smear-ripened cheese.</title>
        <authorList>
            <consortium name="US DOE Joint Genome Institute (JGI-PGF)"/>
            <person name="Walter F."/>
            <person name="Albersmeier A."/>
            <person name="Kalinowski J."/>
            <person name="Ruckert C."/>
        </authorList>
    </citation>
    <scope>NUCLEOTIDE SEQUENCE</scope>
    <source>
        <strain evidence="2">JCM 4956</strain>
    </source>
</reference>
<accession>A0A918NV02</accession>
<dbReference type="Pfam" id="PF13560">
    <property type="entry name" value="HTH_31"/>
    <property type="match status" value="1"/>
</dbReference>
<dbReference type="Proteomes" id="UP000645555">
    <property type="component" value="Unassembled WGS sequence"/>
</dbReference>
<proteinExistence type="predicted"/>
<dbReference type="GO" id="GO:0003677">
    <property type="term" value="F:DNA binding"/>
    <property type="evidence" value="ECO:0007669"/>
    <property type="project" value="InterPro"/>
</dbReference>